<dbReference type="EMBL" id="BAABAU010000001">
    <property type="protein sequence ID" value="GAA4266244.1"/>
    <property type="molecule type" value="Genomic_DNA"/>
</dbReference>
<name>A0ABP8E2I1_9MICO</name>
<dbReference type="Proteomes" id="UP001501594">
    <property type="component" value="Unassembled WGS sequence"/>
</dbReference>
<evidence type="ECO:0000313" key="3">
    <source>
        <dbReference type="Proteomes" id="UP001501594"/>
    </source>
</evidence>
<evidence type="ECO:0008006" key="4">
    <source>
        <dbReference type="Google" id="ProtNLM"/>
    </source>
</evidence>
<feature type="transmembrane region" description="Helical" evidence="1">
    <location>
        <begin position="57"/>
        <end position="79"/>
    </location>
</feature>
<organism evidence="2 3">
    <name type="scientific">Frondihabitans peucedani</name>
    <dbReference type="NCBI Taxonomy" id="598626"/>
    <lineage>
        <taxon>Bacteria</taxon>
        <taxon>Bacillati</taxon>
        <taxon>Actinomycetota</taxon>
        <taxon>Actinomycetes</taxon>
        <taxon>Micrococcales</taxon>
        <taxon>Microbacteriaceae</taxon>
        <taxon>Frondihabitans</taxon>
    </lineage>
</organism>
<keyword evidence="1" id="KW-1133">Transmembrane helix</keyword>
<evidence type="ECO:0000313" key="2">
    <source>
        <dbReference type="EMBL" id="GAA4266244.1"/>
    </source>
</evidence>
<reference evidence="3" key="1">
    <citation type="journal article" date="2019" name="Int. J. Syst. Evol. Microbiol.">
        <title>The Global Catalogue of Microorganisms (GCM) 10K type strain sequencing project: providing services to taxonomists for standard genome sequencing and annotation.</title>
        <authorList>
            <consortium name="The Broad Institute Genomics Platform"/>
            <consortium name="The Broad Institute Genome Sequencing Center for Infectious Disease"/>
            <person name="Wu L."/>
            <person name="Ma J."/>
        </authorList>
    </citation>
    <scope>NUCLEOTIDE SEQUENCE [LARGE SCALE GENOMIC DNA]</scope>
    <source>
        <strain evidence="3">JCM 17442</strain>
    </source>
</reference>
<evidence type="ECO:0000256" key="1">
    <source>
        <dbReference type="SAM" id="Phobius"/>
    </source>
</evidence>
<keyword evidence="1" id="KW-0812">Transmembrane</keyword>
<accession>A0ABP8E2I1</accession>
<proteinExistence type="predicted"/>
<feature type="transmembrane region" description="Helical" evidence="1">
    <location>
        <begin position="16"/>
        <end position="45"/>
    </location>
</feature>
<gene>
    <name evidence="2" type="ORF">GCM10022256_18560</name>
</gene>
<sequence>MRSASSRPRRRRPRAVWAALITGAVLSVIVVVGVLLPVLGLIGAADATTVGVLRVPVGAIAASIVISYLIAVGLLLLTFVSRYGPLAWITAVAAVVATLVGSLWPLVATAFASVAQVQDVIPFIEDLVGRVTGQR</sequence>
<protein>
    <recommendedName>
        <fullName evidence="4">MFS transporter</fullName>
    </recommendedName>
</protein>
<dbReference type="RefSeq" id="WP_344795294.1">
    <property type="nucleotide sequence ID" value="NZ_BAABAU010000001.1"/>
</dbReference>
<feature type="transmembrane region" description="Helical" evidence="1">
    <location>
        <begin position="86"/>
        <end position="107"/>
    </location>
</feature>
<keyword evidence="1" id="KW-0472">Membrane</keyword>
<keyword evidence="3" id="KW-1185">Reference proteome</keyword>
<comment type="caution">
    <text evidence="2">The sequence shown here is derived from an EMBL/GenBank/DDBJ whole genome shotgun (WGS) entry which is preliminary data.</text>
</comment>